<accession>A0A3A1WKT0</accession>
<organism evidence="2 3">
    <name type="scientific">Aureimonas flava</name>
    <dbReference type="NCBI Taxonomy" id="2320271"/>
    <lineage>
        <taxon>Bacteria</taxon>
        <taxon>Pseudomonadati</taxon>
        <taxon>Pseudomonadota</taxon>
        <taxon>Alphaproteobacteria</taxon>
        <taxon>Hyphomicrobiales</taxon>
        <taxon>Aurantimonadaceae</taxon>
        <taxon>Aureimonas</taxon>
    </lineage>
</organism>
<dbReference type="Gene3D" id="3.90.25.10">
    <property type="entry name" value="UDP-galactose 4-epimerase, domain 1"/>
    <property type="match status" value="1"/>
</dbReference>
<evidence type="ECO:0000313" key="3">
    <source>
        <dbReference type="Proteomes" id="UP000265750"/>
    </source>
</evidence>
<dbReference type="PRINTS" id="PR01713">
    <property type="entry name" value="NUCEPIMERASE"/>
</dbReference>
<dbReference type="EMBL" id="QYRN01000004">
    <property type="protein sequence ID" value="RIY01372.1"/>
    <property type="molecule type" value="Genomic_DNA"/>
</dbReference>
<reference evidence="3" key="1">
    <citation type="submission" date="2018-09" db="EMBL/GenBank/DDBJ databases">
        <authorList>
            <person name="Tuo L."/>
        </authorList>
    </citation>
    <scope>NUCLEOTIDE SEQUENCE [LARGE SCALE GENOMIC DNA]</scope>
    <source>
        <strain evidence="3">M2BS4Y-1</strain>
    </source>
</reference>
<dbReference type="Pfam" id="PF01370">
    <property type="entry name" value="Epimerase"/>
    <property type="match status" value="1"/>
</dbReference>
<protein>
    <submittedName>
        <fullName evidence="2">NAD-dependent epimerase/dehydratase family protein</fullName>
    </submittedName>
</protein>
<keyword evidence="3" id="KW-1185">Reference proteome</keyword>
<feature type="domain" description="NAD-dependent epimerase/dehydratase" evidence="1">
    <location>
        <begin position="9"/>
        <end position="241"/>
    </location>
</feature>
<dbReference type="AlphaFoldDB" id="A0A3A1WKT0"/>
<sequence>MGILTMIGIFGANGFIGRHLVARLAAGPERVRAVSRHFDPVFAATLPPEVEVVQADLADDIAMASALADLRVVVQLVSTSSPGLQNRYAVSDIRDNVLPQVSFLEACVAAKVERYVFLSSGGTVYGQPQTLPIPETHPARPLSSHGMTKLVVEQYVDMYGRLHGLPYVVLRVANPFGPGQTFRKGQGLIPALLQRHAQGLPVRIINGGEAIRDFLYIDDLTDAVAASIASPAAAMRTINVGSGEGRRIMDVIEAVEAVLGQRFAREDGGRRDSDVDANVLDITLARDLLGWSPRTSFLEGLRRTLRG</sequence>
<evidence type="ECO:0000313" key="2">
    <source>
        <dbReference type="EMBL" id="RIY01372.1"/>
    </source>
</evidence>
<dbReference type="OrthoDB" id="9801785at2"/>
<evidence type="ECO:0000259" key="1">
    <source>
        <dbReference type="Pfam" id="PF01370"/>
    </source>
</evidence>
<dbReference type="InterPro" id="IPR001509">
    <property type="entry name" value="Epimerase_deHydtase"/>
</dbReference>
<gene>
    <name evidence="2" type="ORF">D3218_08400</name>
</gene>
<comment type="caution">
    <text evidence="2">The sequence shown here is derived from an EMBL/GenBank/DDBJ whole genome shotgun (WGS) entry which is preliminary data.</text>
</comment>
<dbReference type="InterPro" id="IPR050177">
    <property type="entry name" value="Lipid_A_modif_metabolic_enz"/>
</dbReference>
<dbReference type="InterPro" id="IPR036291">
    <property type="entry name" value="NAD(P)-bd_dom_sf"/>
</dbReference>
<dbReference type="Proteomes" id="UP000265750">
    <property type="component" value="Unassembled WGS sequence"/>
</dbReference>
<name>A0A3A1WKT0_9HYPH</name>
<dbReference type="SUPFAM" id="SSF51735">
    <property type="entry name" value="NAD(P)-binding Rossmann-fold domains"/>
    <property type="match status" value="1"/>
</dbReference>
<dbReference type="Gene3D" id="3.40.50.720">
    <property type="entry name" value="NAD(P)-binding Rossmann-like Domain"/>
    <property type="match status" value="1"/>
</dbReference>
<dbReference type="PANTHER" id="PTHR43245">
    <property type="entry name" value="BIFUNCTIONAL POLYMYXIN RESISTANCE PROTEIN ARNA"/>
    <property type="match status" value="1"/>
</dbReference>
<proteinExistence type="predicted"/>